<dbReference type="PANTHER" id="PTHR43798:SF33">
    <property type="entry name" value="HYDROLASE, PUTATIVE (AFU_ORTHOLOGUE AFUA_2G14860)-RELATED"/>
    <property type="match status" value="1"/>
</dbReference>
<sequence length="792" mass="88754">MDSGPAPTGKVTPKRKRGRPRKATSSEAKKSRIEEGKRYRRTMVGLSSAYGAWNELRQRGKWTHGELASHLLDVHSRSCMQPNCKVSVPAKDTTETLVEKKDEVRQSEAGSRPECEPAVVAQSVTQSSSSDSPAHTRIPVSESEESKVRQVLFSTPVNEHLEGSFPSDISALEDSSDSDSDNDVQPLQDTDVENGLEQSYVDEEVINFAPKYQDGPEPAEKYGRMTSDCTANEAVISEHCIATVFVLEELVRKVVGVRCPTHGCDGSRTFRTTKRGSCAVIVWECQTCNKRNAAGSWSSQPRVGGMYAGNLVFHAALLLSGNNVRKIGLMCQFANLWSPSFSNFYKLQRLYFCPAVKEYWEEARRELLRGVGIGTVLAGDGRMDSPGHSAQFCTYSLMDHDRKCVLTLQCIDVRQAKHSHDMERVGFLQAMEDLMRLGLNITEVVTDAHVQIKSIMSLVNIMANFTLIFTMIVVALAIFIMFPAPELSPKVTEWKKSGQSFQHNGHNVFYHDVKGSGPPDDVLVIFHGYPTSSFDFIQVWDELLQKFGRVIAPDFLGFGLSDKPVGYEFSVMDMANLVEALLKHLKVKSFHVLSHDLGDTVAQELIARYNEAKGQPKLDMQSVCLLNGGILPENHEPRLTQKLLLNPYSAPIVMRLMNYRTFRKALCECFGSKTQPTEEDLNDHWALIRYNDGHLVQYGLIQYIHERFANRERWVGALQETKLPLHLIYGPSDPVNPPTTFLARYKKLIPNSGITELPTDRSHYPHAEDPQGVLEAYFKFLDSLQAGKKQDS</sequence>
<dbReference type="EMBL" id="JAIZAY010000002">
    <property type="protein sequence ID" value="KAJ8046950.1"/>
    <property type="molecule type" value="Genomic_DNA"/>
</dbReference>
<dbReference type="GO" id="GO:0046464">
    <property type="term" value="P:acylglycerol catabolic process"/>
    <property type="evidence" value="ECO:0007669"/>
    <property type="project" value="TreeGrafter"/>
</dbReference>
<dbReference type="Gene3D" id="3.40.50.1820">
    <property type="entry name" value="alpha/beta hydrolase"/>
    <property type="match status" value="1"/>
</dbReference>
<evidence type="ECO:0000256" key="2">
    <source>
        <dbReference type="ARBA" id="ARBA00022692"/>
    </source>
</evidence>
<accession>A0A9Q1HIH8</accession>
<evidence type="ECO:0000313" key="10">
    <source>
        <dbReference type="EMBL" id="KAJ8046950.1"/>
    </source>
</evidence>
<dbReference type="InterPro" id="IPR000073">
    <property type="entry name" value="AB_hydrolase_1"/>
</dbReference>
<evidence type="ECO:0000256" key="4">
    <source>
        <dbReference type="ARBA" id="ARBA00022824"/>
    </source>
</evidence>
<evidence type="ECO:0000256" key="3">
    <source>
        <dbReference type="ARBA" id="ARBA00022801"/>
    </source>
</evidence>
<dbReference type="PANTHER" id="PTHR43798">
    <property type="entry name" value="MONOACYLGLYCEROL LIPASE"/>
    <property type="match status" value="1"/>
</dbReference>
<feature type="compositionally biased region" description="Basic and acidic residues" evidence="7">
    <location>
        <begin position="101"/>
        <end position="115"/>
    </location>
</feature>
<comment type="caution">
    <text evidence="10">The sequence shown here is derived from an EMBL/GenBank/DDBJ whole genome shotgun (WGS) entry which is preliminary data.</text>
</comment>
<keyword evidence="5 8" id="KW-1133">Transmembrane helix</keyword>
<feature type="domain" description="AB hydrolase-1" evidence="9">
    <location>
        <begin position="522"/>
        <end position="640"/>
    </location>
</feature>
<evidence type="ECO:0000313" key="11">
    <source>
        <dbReference type="Proteomes" id="UP001152320"/>
    </source>
</evidence>
<gene>
    <name evidence="10" type="ORF">HOLleu_05797</name>
</gene>
<feature type="region of interest" description="Disordered" evidence="7">
    <location>
        <begin position="1"/>
        <end position="38"/>
    </location>
</feature>
<protein>
    <submittedName>
        <fullName evidence="10">Mesoderm-specific transcript protein</fullName>
    </submittedName>
</protein>
<organism evidence="10 11">
    <name type="scientific">Holothuria leucospilota</name>
    <name type="common">Black long sea cucumber</name>
    <name type="synonym">Mertensiothuria leucospilota</name>
    <dbReference type="NCBI Taxonomy" id="206669"/>
    <lineage>
        <taxon>Eukaryota</taxon>
        <taxon>Metazoa</taxon>
        <taxon>Echinodermata</taxon>
        <taxon>Eleutherozoa</taxon>
        <taxon>Echinozoa</taxon>
        <taxon>Holothuroidea</taxon>
        <taxon>Aspidochirotacea</taxon>
        <taxon>Aspidochirotida</taxon>
        <taxon>Holothuriidae</taxon>
        <taxon>Holothuria</taxon>
    </lineage>
</organism>
<reference evidence="10" key="1">
    <citation type="submission" date="2021-10" db="EMBL/GenBank/DDBJ databases">
        <title>Tropical sea cucumber genome reveals ecological adaptation and Cuvierian tubules defense mechanism.</title>
        <authorList>
            <person name="Chen T."/>
        </authorList>
    </citation>
    <scope>NUCLEOTIDE SEQUENCE</scope>
    <source>
        <strain evidence="10">Nanhai2018</strain>
        <tissue evidence="10">Muscle</tissue>
    </source>
</reference>
<proteinExistence type="predicted"/>
<feature type="compositionally biased region" description="Basic residues" evidence="7">
    <location>
        <begin position="12"/>
        <end position="22"/>
    </location>
</feature>
<evidence type="ECO:0000256" key="8">
    <source>
        <dbReference type="SAM" id="Phobius"/>
    </source>
</evidence>
<dbReference type="InterPro" id="IPR050266">
    <property type="entry name" value="AB_hydrolase_sf"/>
</dbReference>
<keyword evidence="11" id="KW-1185">Reference proteome</keyword>
<dbReference type="InterPro" id="IPR029058">
    <property type="entry name" value="AB_hydrolase_fold"/>
</dbReference>
<keyword evidence="3" id="KW-0378">Hydrolase</keyword>
<dbReference type="SUPFAM" id="SSF53474">
    <property type="entry name" value="alpha/beta-Hydrolases"/>
    <property type="match status" value="1"/>
</dbReference>
<feature type="compositionally biased region" description="Low complexity" evidence="7">
    <location>
        <begin position="117"/>
        <end position="133"/>
    </location>
</feature>
<feature type="compositionally biased region" description="Basic and acidic residues" evidence="7">
    <location>
        <begin position="27"/>
        <end position="37"/>
    </location>
</feature>
<dbReference type="Proteomes" id="UP001152320">
    <property type="component" value="Chromosome 2"/>
</dbReference>
<keyword evidence="2 8" id="KW-0812">Transmembrane</keyword>
<dbReference type="AlphaFoldDB" id="A0A9Q1HIH8"/>
<dbReference type="FunFam" id="3.40.50.1820:FF:000041">
    <property type="entry name" value="Mesoderm-specific transcript homolog protein"/>
    <property type="match status" value="1"/>
</dbReference>
<dbReference type="OrthoDB" id="7130006at2759"/>
<keyword evidence="6 8" id="KW-0472">Membrane</keyword>
<feature type="region of interest" description="Disordered" evidence="7">
    <location>
        <begin position="101"/>
        <end position="147"/>
    </location>
</feature>
<name>A0A9Q1HIH8_HOLLE</name>
<evidence type="ECO:0000256" key="7">
    <source>
        <dbReference type="SAM" id="MobiDB-lite"/>
    </source>
</evidence>
<comment type="subcellular location">
    <subcellularLocation>
        <location evidence="1">Endoplasmic reticulum membrane</location>
        <topology evidence="1">Multi-pass membrane protein</topology>
    </subcellularLocation>
</comment>
<evidence type="ECO:0000259" key="9">
    <source>
        <dbReference type="Pfam" id="PF00561"/>
    </source>
</evidence>
<dbReference type="GO" id="GO:0005789">
    <property type="term" value="C:endoplasmic reticulum membrane"/>
    <property type="evidence" value="ECO:0007669"/>
    <property type="project" value="UniProtKB-SubCell"/>
</dbReference>
<feature type="region of interest" description="Disordered" evidence="7">
    <location>
        <begin position="159"/>
        <end position="188"/>
    </location>
</feature>
<feature type="transmembrane region" description="Helical" evidence="8">
    <location>
        <begin position="461"/>
        <end position="482"/>
    </location>
</feature>
<dbReference type="Pfam" id="PF00561">
    <property type="entry name" value="Abhydrolase_1"/>
    <property type="match status" value="1"/>
</dbReference>
<evidence type="ECO:0000256" key="6">
    <source>
        <dbReference type="ARBA" id="ARBA00023136"/>
    </source>
</evidence>
<evidence type="ECO:0000256" key="1">
    <source>
        <dbReference type="ARBA" id="ARBA00004477"/>
    </source>
</evidence>
<dbReference type="GO" id="GO:0047372">
    <property type="term" value="F:monoacylglycerol lipase activity"/>
    <property type="evidence" value="ECO:0007669"/>
    <property type="project" value="TreeGrafter"/>
</dbReference>
<keyword evidence="4" id="KW-0256">Endoplasmic reticulum</keyword>
<evidence type="ECO:0000256" key="5">
    <source>
        <dbReference type="ARBA" id="ARBA00022989"/>
    </source>
</evidence>